<evidence type="ECO:0008006" key="3">
    <source>
        <dbReference type="Google" id="ProtNLM"/>
    </source>
</evidence>
<dbReference type="EMBL" id="JASVWF010000008">
    <property type="protein sequence ID" value="MDL5159829.1"/>
    <property type="molecule type" value="Genomic_DNA"/>
</dbReference>
<proteinExistence type="predicted"/>
<gene>
    <name evidence="1" type="ORF">QRT03_27935</name>
</gene>
<sequence>MRQALYFRLRDDTVVEDHVLQSVVFRDLVHGRPGWLSCVSYECDPVRRALVLDVPDLSWIRGLPTLTHYLDHLDDRCAEPFVAEVDAVAGTDLDPTQEVGRWDPRDDRWCIPYGWWLGDGRPPGQGT</sequence>
<dbReference type="Proteomes" id="UP001231924">
    <property type="component" value="Unassembled WGS sequence"/>
</dbReference>
<evidence type="ECO:0000313" key="2">
    <source>
        <dbReference type="Proteomes" id="UP001231924"/>
    </source>
</evidence>
<name>A0ABT7MGM6_9PSEU</name>
<evidence type="ECO:0000313" key="1">
    <source>
        <dbReference type="EMBL" id="MDL5159829.1"/>
    </source>
</evidence>
<comment type="caution">
    <text evidence="1">The sequence shown here is derived from an EMBL/GenBank/DDBJ whole genome shotgun (WGS) entry which is preliminary data.</text>
</comment>
<organism evidence="1 2">
    <name type="scientific">Actinomycetospora termitidis</name>
    <dbReference type="NCBI Taxonomy" id="3053470"/>
    <lineage>
        <taxon>Bacteria</taxon>
        <taxon>Bacillati</taxon>
        <taxon>Actinomycetota</taxon>
        <taxon>Actinomycetes</taxon>
        <taxon>Pseudonocardiales</taxon>
        <taxon>Pseudonocardiaceae</taxon>
        <taxon>Actinomycetospora</taxon>
    </lineage>
</organism>
<dbReference type="RefSeq" id="WP_286056433.1">
    <property type="nucleotide sequence ID" value="NZ_JASVWF010000008.1"/>
</dbReference>
<accession>A0ABT7MGM6</accession>
<reference evidence="1 2" key="1">
    <citation type="submission" date="2023-06" db="EMBL/GenBank/DDBJ databases">
        <title>Actinomycetospora Odt1-22.</title>
        <authorList>
            <person name="Supong K."/>
        </authorList>
    </citation>
    <scope>NUCLEOTIDE SEQUENCE [LARGE SCALE GENOMIC DNA]</scope>
    <source>
        <strain evidence="1 2">Odt1-22</strain>
    </source>
</reference>
<protein>
    <recommendedName>
        <fullName evidence="3">DUF4262 domain-containing protein</fullName>
    </recommendedName>
</protein>
<keyword evidence="2" id="KW-1185">Reference proteome</keyword>